<evidence type="ECO:0000313" key="8">
    <source>
        <dbReference type="Proteomes" id="UP000806542"/>
    </source>
</evidence>
<feature type="domain" description="F5/8 type C" evidence="5">
    <location>
        <begin position="927"/>
        <end position="1063"/>
    </location>
</feature>
<feature type="chain" id="PRO_5038801224" evidence="4">
    <location>
        <begin position="28"/>
        <end position="1378"/>
    </location>
</feature>
<keyword evidence="2" id="KW-0326">Glycosidase</keyword>
<feature type="signal peptide" evidence="4">
    <location>
        <begin position="1"/>
        <end position="27"/>
    </location>
</feature>
<keyword evidence="2" id="KW-0378">Hydrolase</keyword>
<evidence type="ECO:0000313" key="7">
    <source>
        <dbReference type="EMBL" id="MBE5040952.1"/>
    </source>
</evidence>
<feature type="domain" description="SLH" evidence="6">
    <location>
        <begin position="1324"/>
        <end position="1378"/>
    </location>
</feature>
<dbReference type="InterPro" id="IPR001119">
    <property type="entry name" value="SLH_dom"/>
</dbReference>
<feature type="compositionally biased region" description="Polar residues" evidence="3">
    <location>
        <begin position="1176"/>
        <end position="1186"/>
    </location>
</feature>
<evidence type="ECO:0000259" key="5">
    <source>
        <dbReference type="PROSITE" id="PS50022"/>
    </source>
</evidence>
<dbReference type="Pfam" id="PF00395">
    <property type="entry name" value="SLH"/>
    <property type="match status" value="3"/>
</dbReference>
<evidence type="ECO:0000256" key="4">
    <source>
        <dbReference type="SAM" id="SignalP"/>
    </source>
</evidence>
<dbReference type="SUPFAM" id="SSF49785">
    <property type="entry name" value="Galactose-binding domain-like"/>
    <property type="match status" value="1"/>
</dbReference>
<protein>
    <submittedName>
        <fullName evidence="7">S-layer homology domain-containing protein</fullName>
    </submittedName>
</protein>
<evidence type="ECO:0000259" key="6">
    <source>
        <dbReference type="PROSITE" id="PS51272"/>
    </source>
</evidence>
<keyword evidence="1" id="KW-0677">Repeat</keyword>
<keyword evidence="8" id="KW-1185">Reference proteome</keyword>
<sequence length="1378" mass="148078">MKRQRLMTVFCIAAMMLSLLSPIPSFAATTAGPQSDNSFLIADFKDEATCTAWGQGPKTDGTGLAGACYPDQGYEMNWLGSSGGNYFANEASVFSGLNWSDYKYLQFSFNLVVEDSFSYSGISNWVTIVLSTAENAGEYTEYKNNECLTYEIDLSSYPLKTSVEAIIPLDSFVTQFDGMQNGVQGEKDGTTPLSSIRSISILGAGMGKAEVGGIGHDAGDWTFKSARWANQYGCGFVAERLSLYLGDAIDIQQALDTYMKAHTDITENIELPTSISGIDGSIVWDSDRPDVISPEGVVTASAKSEKVVLTATITGGDGSSKVVQYQITVVGYAPDGVLEYRYNADMSQFSDGPVDAELESQLNEMEITSGWQGEAYNVFFEDGALVQQAKTNIPNGTQPSGASQLISSYNMVRDGTRQYYEVCYSTGLKKEINFAFQAVGGTYNSFIMVGTHNSGMLNFTASAGKGEDPQAVSINNVGITANAKIRMRFLFDTKNDEVDGFWISINDGEFVAYNPYGKVGEPFGYNKYQSVDANNRFNQVLLYASGAGSAREGDNVFKLYYIRSWTDMSSYLDMAEEDLNASFNSAIGDSGVVRSNLSLPTSMPAYAGVTVNWESSNPSVIANDGTVHLPANNTEVTLTANLGFEEEIYEDITLSIPYTVIVGGLSDEDYIVTNDTFYGASALNPWLIDDSGGNVTVEDGKLTFDKSGEGFLTAERPLTENSDFELKGEINIETGLSAKKGVTNTSVLDKSGNSGGSLGFSQDDGQKFVYTYKDGNYIYDGTGEMKTKIQIDTQSNTAQIWHNEVSAGEAVDCLNSISGISKLTTSVESGKLYISGMRVTIPNSQRLSLIYDQLTWDLISADPMDAVTSVDLFTSSAAGIKISWTSSNEEVISNNGTYTRPEADTPVTLTARLYKEEDPSQFLEKQFDIVVLALDPSNLAYGKTVTTDMTVNAGELANVTDGSVNTVFSGTARRKAGTLTIDLGEEKALSSVKIFEGNQAIKAFTVEISSDNTIWSAVHTGTVIGEEQNIPFDPALARYVRLSVTDVQTAMPITISEIEVRFDATDQQCVDADAEELSTGESYEISSDLDLEEIGKFGSAIEWVSSHPSLISNSGKYLGKPTYDTVVVMKATLTKGNATAVKTFNHLIRGSQSGSISGGGSGGSGGSSGLSGGGNASYTPPSQETVTPPAVQEGVTQTAAFNDLDGVPWAEEAITALKNMGIVSGNGTGEYEPAREVTREEFVKMLLLTLGVDISQTEEGTPFTDCAEDQWYYSYVVAAYKNGIVEGMSDGTFGIGTSITRQDMAVMISRAAEQFGTDLSSGESKTFVDAENISEYAVEAVDKLSAAGLLNGDDAGRFNPMDCANRAEVAVVMYRLTK</sequence>
<feature type="domain" description="SLH" evidence="6">
    <location>
        <begin position="1259"/>
        <end position="1322"/>
    </location>
</feature>
<keyword evidence="4" id="KW-0732">Signal</keyword>
<comment type="caution">
    <text evidence="7">The sequence shown here is derived from an EMBL/GenBank/DDBJ whole genome shotgun (WGS) entry which is preliminary data.</text>
</comment>
<accession>A0A9D5M7G3</accession>
<dbReference type="Pfam" id="PF20578">
    <property type="entry name" value="aBig_2"/>
    <property type="match status" value="4"/>
</dbReference>
<feature type="domain" description="SLH" evidence="6">
    <location>
        <begin position="1197"/>
        <end position="1258"/>
    </location>
</feature>
<evidence type="ECO:0000256" key="3">
    <source>
        <dbReference type="SAM" id="MobiDB-lite"/>
    </source>
</evidence>
<dbReference type="InterPro" id="IPR008979">
    <property type="entry name" value="Galactose-bd-like_sf"/>
</dbReference>
<proteinExistence type="predicted"/>
<feature type="region of interest" description="Disordered" evidence="3">
    <location>
        <begin position="1152"/>
        <end position="1189"/>
    </location>
</feature>
<feature type="compositionally biased region" description="Gly residues" evidence="3">
    <location>
        <begin position="1156"/>
        <end position="1175"/>
    </location>
</feature>
<reference evidence="7" key="1">
    <citation type="submission" date="2020-10" db="EMBL/GenBank/DDBJ databases">
        <title>ChiBAC.</title>
        <authorList>
            <person name="Zenner C."/>
            <person name="Hitch T.C.A."/>
            <person name="Clavel T."/>
        </authorList>
    </citation>
    <scope>NUCLEOTIDE SEQUENCE</scope>
    <source>
        <strain evidence="7">DSM 107454</strain>
    </source>
</reference>
<dbReference type="InterPro" id="IPR046780">
    <property type="entry name" value="aBig_2"/>
</dbReference>
<evidence type="ECO:0000256" key="2">
    <source>
        <dbReference type="ARBA" id="ARBA00023295"/>
    </source>
</evidence>
<dbReference type="RefSeq" id="WP_226393493.1">
    <property type="nucleotide sequence ID" value="NZ_JADCKB010000028.1"/>
</dbReference>
<gene>
    <name evidence="7" type="ORF">INF28_10825</name>
</gene>
<dbReference type="InterPro" id="IPR051465">
    <property type="entry name" value="Cell_Envelope_Struct_Comp"/>
</dbReference>
<name>A0A9D5M7G3_9FIRM</name>
<dbReference type="Proteomes" id="UP000806542">
    <property type="component" value="Unassembled WGS sequence"/>
</dbReference>
<dbReference type="GO" id="GO:0016798">
    <property type="term" value="F:hydrolase activity, acting on glycosyl bonds"/>
    <property type="evidence" value="ECO:0007669"/>
    <property type="project" value="UniProtKB-KW"/>
</dbReference>
<evidence type="ECO:0000256" key="1">
    <source>
        <dbReference type="ARBA" id="ARBA00022737"/>
    </source>
</evidence>
<dbReference type="Gene3D" id="2.60.120.260">
    <property type="entry name" value="Galactose-binding domain-like"/>
    <property type="match status" value="1"/>
</dbReference>
<dbReference type="InterPro" id="IPR000421">
    <property type="entry name" value="FA58C"/>
</dbReference>
<dbReference type="PANTHER" id="PTHR43308">
    <property type="entry name" value="OUTER MEMBRANE PROTEIN ALPHA-RELATED"/>
    <property type="match status" value="1"/>
</dbReference>
<dbReference type="PROSITE" id="PS51272">
    <property type="entry name" value="SLH"/>
    <property type="match status" value="3"/>
</dbReference>
<dbReference type="Pfam" id="PF00754">
    <property type="entry name" value="F5_F8_type_C"/>
    <property type="match status" value="1"/>
</dbReference>
<dbReference type="EMBL" id="JADCKB010000028">
    <property type="protein sequence ID" value="MBE5040952.1"/>
    <property type="molecule type" value="Genomic_DNA"/>
</dbReference>
<dbReference type="PROSITE" id="PS50022">
    <property type="entry name" value="FA58C_3"/>
    <property type="match status" value="1"/>
</dbReference>
<organism evidence="7 8">
    <name type="scientific">Ructibacterium gallinarum</name>
    <dbReference type="NCBI Taxonomy" id="2779355"/>
    <lineage>
        <taxon>Bacteria</taxon>
        <taxon>Bacillati</taxon>
        <taxon>Bacillota</taxon>
        <taxon>Clostridia</taxon>
        <taxon>Eubacteriales</taxon>
        <taxon>Oscillospiraceae</taxon>
        <taxon>Ructibacterium</taxon>
    </lineage>
</organism>